<protein>
    <submittedName>
        <fullName evidence="4">Uncharacterized protein</fullName>
    </submittedName>
</protein>
<reference evidence="4" key="1">
    <citation type="submission" date="2022-03" db="EMBL/GenBank/DDBJ databases">
        <authorList>
            <person name="Martin C."/>
        </authorList>
    </citation>
    <scope>NUCLEOTIDE SEQUENCE</scope>
</reference>
<dbReference type="GO" id="GO:0000070">
    <property type="term" value="P:mitotic sister chromatid segregation"/>
    <property type="evidence" value="ECO:0007669"/>
    <property type="project" value="TreeGrafter"/>
</dbReference>
<dbReference type="Pfam" id="PF24520">
    <property type="entry name" value="ARM_KNTC1_1st"/>
    <property type="match status" value="1"/>
</dbReference>
<feature type="domain" description="KNTC1 N-terminal" evidence="1">
    <location>
        <begin position="16"/>
        <end position="380"/>
    </location>
</feature>
<name>A0A8J1XXS1_OWEFU</name>
<gene>
    <name evidence="4" type="ORF">OFUS_LOCUS15961</name>
</gene>
<accession>A0A8J1XXS1</accession>
<dbReference type="InterPro" id="IPR015943">
    <property type="entry name" value="WD40/YVTN_repeat-like_dom_sf"/>
</dbReference>
<dbReference type="EMBL" id="CAIIXF020000008">
    <property type="protein sequence ID" value="CAH1790791.1"/>
    <property type="molecule type" value="Genomic_DNA"/>
</dbReference>
<evidence type="ECO:0000259" key="2">
    <source>
        <dbReference type="Pfam" id="PF24516"/>
    </source>
</evidence>
<proteinExistence type="predicted"/>
<dbReference type="Proteomes" id="UP000749559">
    <property type="component" value="Unassembled WGS sequence"/>
</dbReference>
<dbReference type="Gene3D" id="2.130.10.10">
    <property type="entry name" value="YVTN repeat-like/Quinoprotein amine dehydrogenase"/>
    <property type="match status" value="1"/>
</dbReference>
<dbReference type="Pfam" id="PF24506">
    <property type="entry name" value="KNTC1_N"/>
    <property type="match status" value="1"/>
</dbReference>
<dbReference type="GO" id="GO:1990423">
    <property type="term" value="C:RZZ complex"/>
    <property type="evidence" value="ECO:0007669"/>
    <property type="project" value="TreeGrafter"/>
</dbReference>
<evidence type="ECO:0000259" key="1">
    <source>
        <dbReference type="Pfam" id="PF24506"/>
    </source>
</evidence>
<dbReference type="InterPro" id="IPR055403">
    <property type="entry name" value="ARM_KNTC1_1st"/>
</dbReference>
<dbReference type="OrthoDB" id="6128740at2759"/>
<dbReference type="InterPro" id="IPR055402">
    <property type="entry name" value="KNTC1_N"/>
</dbReference>
<dbReference type="InterPro" id="IPR055404">
    <property type="entry name" value="ARM_KNTC1_2nd"/>
</dbReference>
<sequence>MWNDVDVDFGGDETGNFGPRKETGSALYQIDTIATISSQEEVEHNPRVFATAREDGLCVSAGNNLSIFGQCGHDFLVTIDFGADIDVLEWSCDSQFIVAGTSNGRLHFVDIERQKILFSKDLVPASEIIESKAFQRIVFTLSTTHTSSNLLILTSSGKIVRITHIDLTAIREAKSGKDAAIIMQQLKIEKVDTSEAHDDKVSSADVLESHRLVITAGRGDAVLSSWRFDGIEGAIHQAVSGFITNGVGVKKCRLTQGGKYLITLQNDYSVGIWNTGSLSMFMQYSDLQVEDFALIETGDKTYRLCDTKIVLLTSASAGGQQLHVCTMPSFKSVYCIELSENTYLAEFPSNTENIYVVEGVSDEEGNSDLISTLRLRCLSEAMPDTRLNRILHKKQFNEAEQFAKQFGLDVELVYKVHTSHLLDDLSPWNVGDLDEGEIEAKHATLKTCLALISDDNHVIDCCIKAAMPTFQATLELLKYARERLNKKINAKDYDIEEDEISRPALLTKVLETIHRLTTYKIAFGEDEFTGSAWDHFMKANMLQELLQWLSRGEAHIAFTIWQHHQSEFIPVLDCDVVEDILRCIPETASSVSIKAWFTSDFIPFVIRNLPSALYIVAKFVEKRARTMELNEKKDWPQNALSMAECFHNTCLGTSEATSIQGLATIGEFVTQICNMSIGYTVSKTEKLLDSANKERTEEDSLKVESKVFLSLQRLIMNLRDLLSLHTKYNCKLSLAEYIQETTESLTYRMLDRVNAIQLIPSALEKVVKPYMKEHHLDEDKMLYQYIQDLLERFRTVSLYRGDSHWEAKAIAVIHCIKEPEYKCLSILLAMKQAYIPLSSDMDALVQEGLQLNIPRVVELKEQCKLMSLREILANYGLRNYPMGDVSRSERLVMYILHQDRPECLKDALEVVKAYNNLSDITAYIFRLNFLIKNNRILEAMELLRSLPTGQALICGSRVVSGTLILLNTHWTLYEDEKLERILFMEASIKILKALYTLDKNNDVVQEYYQYLPDLQRILALQVEFGEFMRLEDYCTEENRKSLLFKRLQLHFSGKQTPLEKAQHIDSDRKSSKSKTSGYAKIFRLANILRVSNDELRGQLAIHTARNEDVQTALKFCR</sequence>
<dbReference type="GO" id="GO:0007094">
    <property type="term" value="P:mitotic spindle assembly checkpoint signaling"/>
    <property type="evidence" value="ECO:0007669"/>
    <property type="project" value="TreeGrafter"/>
</dbReference>
<dbReference type="InterPro" id="IPR052802">
    <property type="entry name" value="KNTC1"/>
</dbReference>
<dbReference type="Pfam" id="PF24516">
    <property type="entry name" value="ARM_KNTC1_2nd"/>
    <property type="match status" value="1"/>
</dbReference>
<dbReference type="GO" id="GO:1903394">
    <property type="term" value="P:protein localization to kinetochore involved in kinetochore assembly"/>
    <property type="evidence" value="ECO:0007669"/>
    <property type="project" value="TreeGrafter"/>
</dbReference>
<comment type="caution">
    <text evidence="4">The sequence shown here is derived from an EMBL/GenBank/DDBJ whole genome shotgun (WGS) entry which is preliminary data.</text>
</comment>
<keyword evidence="5" id="KW-1185">Reference proteome</keyword>
<evidence type="ECO:0000313" key="4">
    <source>
        <dbReference type="EMBL" id="CAH1790791.1"/>
    </source>
</evidence>
<dbReference type="AlphaFoldDB" id="A0A8J1XXS1"/>
<dbReference type="InterPro" id="IPR036322">
    <property type="entry name" value="WD40_repeat_dom_sf"/>
</dbReference>
<feature type="domain" description="KNTC1 first ARM-repeats" evidence="3">
    <location>
        <begin position="389"/>
        <end position="640"/>
    </location>
</feature>
<dbReference type="GO" id="GO:0005828">
    <property type="term" value="C:kinetochore microtubule"/>
    <property type="evidence" value="ECO:0007669"/>
    <property type="project" value="TreeGrafter"/>
</dbReference>
<dbReference type="GO" id="GO:0005737">
    <property type="term" value="C:cytoplasm"/>
    <property type="evidence" value="ECO:0007669"/>
    <property type="project" value="TreeGrafter"/>
</dbReference>
<evidence type="ECO:0000259" key="3">
    <source>
        <dbReference type="Pfam" id="PF24520"/>
    </source>
</evidence>
<dbReference type="SUPFAM" id="SSF50978">
    <property type="entry name" value="WD40 repeat-like"/>
    <property type="match status" value="1"/>
</dbReference>
<organism evidence="4 5">
    <name type="scientific">Owenia fusiformis</name>
    <name type="common">Polychaete worm</name>
    <dbReference type="NCBI Taxonomy" id="6347"/>
    <lineage>
        <taxon>Eukaryota</taxon>
        <taxon>Metazoa</taxon>
        <taxon>Spiralia</taxon>
        <taxon>Lophotrochozoa</taxon>
        <taxon>Annelida</taxon>
        <taxon>Polychaeta</taxon>
        <taxon>Sedentaria</taxon>
        <taxon>Canalipalpata</taxon>
        <taxon>Sabellida</taxon>
        <taxon>Oweniida</taxon>
        <taxon>Oweniidae</taxon>
        <taxon>Owenia</taxon>
    </lineage>
</organism>
<dbReference type="PANTHER" id="PTHR15688:SF1">
    <property type="entry name" value="KINETOCHORE-ASSOCIATED PROTEIN 1"/>
    <property type="match status" value="1"/>
</dbReference>
<feature type="domain" description="KNTC1 second ARM-repeats" evidence="2">
    <location>
        <begin position="781"/>
        <end position="946"/>
    </location>
</feature>
<dbReference type="GO" id="GO:0031267">
    <property type="term" value="F:small GTPase binding"/>
    <property type="evidence" value="ECO:0007669"/>
    <property type="project" value="TreeGrafter"/>
</dbReference>
<evidence type="ECO:0000313" key="5">
    <source>
        <dbReference type="Proteomes" id="UP000749559"/>
    </source>
</evidence>
<dbReference type="PANTHER" id="PTHR15688">
    <property type="entry name" value="KINETOCHORE-ASSOCIATED PROTEIN 1"/>
    <property type="match status" value="1"/>
</dbReference>